<accession>A0A8S3TLK7</accession>
<dbReference type="PANTHER" id="PTHR12623:SF10">
    <property type="entry name" value="NGFI-A-BINDING PROTEIN HOMOLOG"/>
    <property type="match status" value="1"/>
</dbReference>
<dbReference type="GO" id="GO:0042981">
    <property type="term" value="P:regulation of apoptotic process"/>
    <property type="evidence" value="ECO:0007669"/>
    <property type="project" value="InterPro"/>
</dbReference>
<dbReference type="OrthoDB" id="10028556at2759"/>
<dbReference type="SUPFAM" id="SSF47986">
    <property type="entry name" value="DEATH domain"/>
    <property type="match status" value="1"/>
</dbReference>
<gene>
    <name evidence="3" type="ORF">MEDL_47152</name>
</gene>
<feature type="domain" description="CARD" evidence="2">
    <location>
        <begin position="308"/>
        <end position="388"/>
    </location>
</feature>
<proteinExistence type="predicted"/>
<dbReference type="GO" id="GO:0003712">
    <property type="term" value="F:transcription coregulator activity"/>
    <property type="evidence" value="ECO:0007669"/>
    <property type="project" value="InterPro"/>
</dbReference>
<name>A0A8S3TLK7_MYTED</name>
<feature type="compositionally biased region" description="Basic and acidic residues" evidence="1">
    <location>
        <begin position="172"/>
        <end position="181"/>
    </location>
</feature>
<dbReference type="InterPro" id="IPR006988">
    <property type="entry name" value="Nab_N"/>
</dbReference>
<dbReference type="Gene3D" id="1.10.533.10">
    <property type="entry name" value="Death Domain, Fas"/>
    <property type="match status" value="1"/>
</dbReference>
<feature type="region of interest" description="Disordered" evidence="1">
    <location>
        <begin position="172"/>
        <end position="198"/>
    </location>
</feature>
<keyword evidence="4" id="KW-1185">Reference proteome</keyword>
<dbReference type="EMBL" id="CAJPWZ010002252">
    <property type="protein sequence ID" value="CAG2234531.1"/>
    <property type="molecule type" value="Genomic_DNA"/>
</dbReference>
<feature type="compositionally biased region" description="Basic and acidic residues" evidence="1">
    <location>
        <begin position="217"/>
        <end position="239"/>
    </location>
</feature>
<dbReference type="AlphaFoldDB" id="A0A8S3TLK7"/>
<dbReference type="Pfam" id="PF04904">
    <property type="entry name" value="SAM_NCD1"/>
    <property type="match status" value="1"/>
</dbReference>
<dbReference type="GO" id="GO:0006355">
    <property type="term" value="P:regulation of DNA-templated transcription"/>
    <property type="evidence" value="ECO:0007669"/>
    <property type="project" value="InterPro"/>
</dbReference>
<feature type="region of interest" description="Disordered" evidence="1">
    <location>
        <begin position="216"/>
        <end position="256"/>
    </location>
</feature>
<dbReference type="InterPro" id="IPR039040">
    <property type="entry name" value="NAB_fam"/>
</dbReference>
<sequence length="419" mass="47485">MGMLARLAMRALPMLARLAMRALPMLARLAMRALPMLARLAMRALPMLARLAIALNTAVTGIGAIACIPLSSLAVINSLGMIGLTVCCCVVQCMASNEPQNLLEWQLHCVLKRASLLQYYESFMKHGECDVLQLSEADDGKFKDVMEKVGMAKESIHVDHFKSTLLQWAKDPEEQKNDKIETASLGQNTPQPEKRSKFSSFGKIFKPWKWKRKKRSEKIEKTAVGKDKHVPSYIKKSDDSTTSPAQGSLKPDTVSFSMTGKYSEVPQLKKSIQEIKTKEKEELTSYKSEKKKAHPKEDTTQKYTQSVIKDQEHHGLTGYYDELLDNTVLDKMVLDNLISRCILMIEDREEIVKPTTQRERNKVLLDILTERPYPTFHLFKDVLLESEPSNSCVQELVKKMMSTESRDAHISWQGHEIGK</sequence>
<dbReference type="Proteomes" id="UP000683360">
    <property type="component" value="Unassembled WGS sequence"/>
</dbReference>
<reference evidence="3" key="1">
    <citation type="submission" date="2021-03" db="EMBL/GenBank/DDBJ databases">
        <authorList>
            <person name="Bekaert M."/>
        </authorList>
    </citation>
    <scope>NUCLEOTIDE SEQUENCE</scope>
</reference>
<dbReference type="GO" id="GO:0005634">
    <property type="term" value="C:nucleus"/>
    <property type="evidence" value="ECO:0007669"/>
    <property type="project" value="InterPro"/>
</dbReference>
<dbReference type="PROSITE" id="PS50209">
    <property type="entry name" value="CARD"/>
    <property type="match status" value="1"/>
</dbReference>
<dbReference type="CDD" id="cd01671">
    <property type="entry name" value="CARD"/>
    <property type="match status" value="1"/>
</dbReference>
<evidence type="ECO:0000256" key="1">
    <source>
        <dbReference type="SAM" id="MobiDB-lite"/>
    </source>
</evidence>
<organism evidence="3 4">
    <name type="scientific">Mytilus edulis</name>
    <name type="common">Blue mussel</name>
    <dbReference type="NCBI Taxonomy" id="6550"/>
    <lineage>
        <taxon>Eukaryota</taxon>
        <taxon>Metazoa</taxon>
        <taxon>Spiralia</taxon>
        <taxon>Lophotrochozoa</taxon>
        <taxon>Mollusca</taxon>
        <taxon>Bivalvia</taxon>
        <taxon>Autobranchia</taxon>
        <taxon>Pteriomorphia</taxon>
        <taxon>Mytilida</taxon>
        <taxon>Mytiloidea</taxon>
        <taxon>Mytilidae</taxon>
        <taxon>Mytilinae</taxon>
        <taxon>Mytilus</taxon>
    </lineage>
</organism>
<dbReference type="PANTHER" id="PTHR12623">
    <property type="entry name" value="NGFI-A BINDING PROTEIN"/>
    <property type="match status" value="1"/>
</dbReference>
<comment type="caution">
    <text evidence="3">The sequence shown here is derived from an EMBL/GenBank/DDBJ whole genome shotgun (WGS) entry which is preliminary data.</text>
</comment>
<feature type="region of interest" description="Disordered" evidence="1">
    <location>
        <begin position="280"/>
        <end position="303"/>
    </location>
</feature>
<dbReference type="Pfam" id="PF00619">
    <property type="entry name" value="CARD"/>
    <property type="match status" value="1"/>
</dbReference>
<evidence type="ECO:0000313" key="4">
    <source>
        <dbReference type="Proteomes" id="UP000683360"/>
    </source>
</evidence>
<evidence type="ECO:0000259" key="2">
    <source>
        <dbReference type="PROSITE" id="PS50209"/>
    </source>
</evidence>
<evidence type="ECO:0000313" key="3">
    <source>
        <dbReference type="EMBL" id="CAG2234531.1"/>
    </source>
</evidence>
<dbReference type="InterPro" id="IPR001315">
    <property type="entry name" value="CARD"/>
</dbReference>
<dbReference type="InterPro" id="IPR011029">
    <property type="entry name" value="DEATH-like_dom_sf"/>
</dbReference>
<protein>
    <recommendedName>
        <fullName evidence="2">CARD domain-containing protein</fullName>
    </recommendedName>
</protein>